<feature type="region of interest" description="Disordered" evidence="12">
    <location>
        <begin position="924"/>
        <end position="950"/>
    </location>
</feature>
<feature type="domain" description="AGC-kinase C-terminal" evidence="14">
    <location>
        <begin position="819"/>
        <end position="909"/>
    </location>
</feature>
<evidence type="ECO:0000259" key="14">
    <source>
        <dbReference type="PROSITE" id="PS51285"/>
    </source>
</evidence>
<feature type="compositionally biased region" description="Basic and acidic residues" evidence="12">
    <location>
        <begin position="642"/>
        <end position="665"/>
    </location>
</feature>
<comment type="caution">
    <text evidence="15">The sequence shown here is derived from an EMBL/GenBank/DDBJ whole genome shotgun (WGS) entry which is preliminary data.</text>
</comment>
<evidence type="ECO:0000256" key="10">
    <source>
        <dbReference type="ARBA" id="ARBA00048679"/>
    </source>
</evidence>
<evidence type="ECO:0000256" key="2">
    <source>
        <dbReference type="ARBA" id="ARBA00022527"/>
    </source>
</evidence>
<dbReference type="PANTHER" id="PTHR24356:SF400">
    <property type="entry name" value="SERINE_THREONINE-PROTEIN KINASE CBK1"/>
    <property type="match status" value="1"/>
</dbReference>
<dbReference type="CDD" id="cd05573">
    <property type="entry name" value="STKc_ROCK_NDR_like"/>
    <property type="match status" value="1"/>
</dbReference>
<keyword evidence="5 11" id="KW-0547">Nucleotide-binding</keyword>
<dbReference type="GO" id="GO:0035556">
    <property type="term" value="P:intracellular signal transduction"/>
    <property type="evidence" value="ECO:0007669"/>
    <property type="project" value="TreeGrafter"/>
</dbReference>
<name>A0A5C5G713_9BASI</name>
<feature type="domain" description="Protein kinase" evidence="13">
    <location>
        <begin position="463"/>
        <end position="786"/>
    </location>
</feature>
<dbReference type="EC" id="2.7.11.1" evidence="1"/>
<evidence type="ECO:0000256" key="8">
    <source>
        <dbReference type="ARBA" id="ARBA00038271"/>
    </source>
</evidence>
<proteinExistence type="inferred from homology"/>
<dbReference type="AlphaFoldDB" id="A0A5C5G713"/>
<dbReference type="InterPro" id="IPR000719">
    <property type="entry name" value="Prot_kinase_dom"/>
</dbReference>
<dbReference type="InterPro" id="IPR000961">
    <property type="entry name" value="AGC-kinase_C"/>
</dbReference>
<feature type="region of interest" description="Disordered" evidence="12">
    <location>
        <begin position="1"/>
        <end position="104"/>
    </location>
</feature>
<evidence type="ECO:0000256" key="1">
    <source>
        <dbReference type="ARBA" id="ARBA00012513"/>
    </source>
</evidence>
<feature type="compositionally biased region" description="Pro residues" evidence="12">
    <location>
        <begin position="88"/>
        <end position="98"/>
    </location>
</feature>
<reference evidence="15 16" key="1">
    <citation type="submission" date="2019-03" db="EMBL/GenBank/DDBJ databases">
        <title>Rhodosporidium diobovatum UCD-FST 08-225 genome sequencing, assembly, and annotation.</title>
        <authorList>
            <person name="Fakankun I.U."/>
            <person name="Fristensky B."/>
            <person name="Levin D.B."/>
        </authorList>
    </citation>
    <scope>NUCLEOTIDE SEQUENCE [LARGE SCALE GENOMIC DNA]</scope>
    <source>
        <strain evidence="15 16">UCD-FST 08-225</strain>
    </source>
</reference>
<dbReference type="SMART" id="SM00220">
    <property type="entry name" value="S_TKc"/>
    <property type="match status" value="1"/>
</dbReference>
<sequence>MQPPLDPFSGDRLSFSPPQPLPSPPSFIPYTAPPPRGSTFFVGRGAASRPGPTVGGGLRGPRAMLITPPRAPVALSDESDPLGALAPPQRPYLPPSSQPSPLSSVALPASSGILVHSGFWDLLAASGSRFYSPSKLLVGVANGAATPFTPSGTTSDPFDREMGAAAGAGVQARTPAKQKKRVSVDMLGRPRDFAHAVHASDADQAAALLTRWERDGQGKVGDSMWAKLIKEAVRASHRAAGIAEAHFARDEPAQPLKVMNGLPDSATSSATSSRTAAAAQDCSIATDVAVEDDHDGPLAAAPPQLPFAPLERTHSTESIVARSPPSSPLAAFATPFVKGGTTRFKPTATARPGAPFSFDQLPTSPLTSPSVDAPLDDPFSRANFVPSLATIERAVATKVALEVKYHGLLKQKPSRETRRALIERELARLHLSDAERMRVRDAWVLSESEYLRETRKRVGVGAFVKLKTIGHGAFGVVSLVKEKGTGELYAMKQIRKADMLKKGQEGHIRAERDLLASASTSTRWTVKLHYSFQDAESLYLCMDFMAGGDLLSLLIERDTFPEPMARMYVAEMILGLHEVHTTLGAIHRDVKPDNWLIGKDGHLALSDFGLANDFHWSHDGAYYEQHRRELLYKHGIDLEDTGRVAPSEGRRSFDPPRSEDGEEKPPGSVLTWRDLGRRQQAYSVVGTTNYMAPEVIRSRGYGVASDWWSLGIIAFEMLYGYPPFVSKSRQETRDKILTWRKSLRFPAKPRVSREAVDFLSRLICEPEERLGSRASGGAARRPNSVIVQQRSGFLGGPTAGSTGPANDGVDELLAHSWLRGLDFSTLHLQTPPFVPQLNGDPASTKYFDDDIADEPLPAPELAPGVPAPDTTRDPLLRHPEQGADLLKLRKELAFAGWTYKKPKRTVYDPRRGIDPGVFGRGAAEAAAKGRGRSSLRPTGTGSSFIRSLSV</sequence>
<evidence type="ECO:0000259" key="13">
    <source>
        <dbReference type="PROSITE" id="PS50011"/>
    </source>
</evidence>
<comment type="catalytic activity">
    <reaction evidence="9">
        <text>L-threonyl-[protein] + ATP = O-phospho-L-threonyl-[protein] + ADP + H(+)</text>
        <dbReference type="Rhea" id="RHEA:46608"/>
        <dbReference type="Rhea" id="RHEA-COMP:11060"/>
        <dbReference type="Rhea" id="RHEA-COMP:11605"/>
        <dbReference type="ChEBI" id="CHEBI:15378"/>
        <dbReference type="ChEBI" id="CHEBI:30013"/>
        <dbReference type="ChEBI" id="CHEBI:30616"/>
        <dbReference type="ChEBI" id="CHEBI:61977"/>
        <dbReference type="ChEBI" id="CHEBI:456216"/>
        <dbReference type="EC" id="2.7.11.1"/>
    </reaction>
</comment>
<dbReference type="InterPro" id="IPR050236">
    <property type="entry name" value="Ser_Thr_kinase_AGC"/>
</dbReference>
<dbReference type="InterPro" id="IPR059233">
    <property type="entry name" value="MobB_NdrA/B/Cbk1"/>
</dbReference>
<feature type="region of interest" description="Disordered" evidence="12">
    <location>
        <begin position="642"/>
        <end position="670"/>
    </location>
</feature>
<keyword evidence="4" id="KW-0808">Transferase</keyword>
<feature type="compositionally biased region" description="Polar residues" evidence="12">
    <location>
        <begin position="935"/>
        <end position="950"/>
    </location>
</feature>
<dbReference type="PROSITE" id="PS51285">
    <property type="entry name" value="AGC_KINASE_CTER"/>
    <property type="match status" value="1"/>
</dbReference>
<evidence type="ECO:0000256" key="3">
    <source>
        <dbReference type="ARBA" id="ARBA00022553"/>
    </source>
</evidence>
<dbReference type="OrthoDB" id="3638488at2759"/>
<comment type="catalytic activity">
    <reaction evidence="10">
        <text>L-seryl-[protein] + ATP = O-phospho-L-seryl-[protein] + ADP + H(+)</text>
        <dbReference type="Rhea" id="RHEA:17989"/>
        <dbReference type="Rhea" id="RHEA-COMP:9863"/>
        <dbReference type="Rhea" id="RHEA-COMP:11604"/>
        <dbReference type="ChEBI" id="CHEBI:15378"/>
        <dbReference type="ChEBI" id="CHEBI:29999"/>
        <dbReference type="ChEBI" id="CHEBI:30616"/>
        <dbReference type="ChEBI" id="CHEBI:83421"/>
        <dbReference type="ChEBI" id="CHEBI:456216"/>
        <dbReference type="EC" id="2.7.11.1"/>
    </reaction>
</comment>
<keyword evidence="2" id="KW-0723">Serine/threonine-protein kinase</keyword>
<keyword evidence="7 11" id="KW-0067">ATP-binding</keyword>
<evidence type="ECO:0000256" key="4">
    <source>
        <dbReference type="ARBA" id="ARBA00022679"/>
    </source>
</evidence>
<dbReference type="Gene3D" id="1.10.510.10">
    <property type="entry name" value="Transferase(Phosphotransferase) domain 1"/>
    <property type="match status" value="1"/>
</dbReference>
<gene>
    <name evidence="15" type="ORF">DMC30DRAFT_443227</name>
</gene>
<dbReference type="Proteomes" id="UP000311382">
    <property type="component" value="Unassembled WGS sequence"/>
</dbReference>
<dbReference type="InterPro" id="IPR011009">
    <property type="entry name" value="Kinase-like_dom_sf"/>
</dbReference>
<feature type="compositionally biased region" description="Pro residues" evidence="12">
    <location>
        <begin position="17"/>
        <end position="36"/>
    </location>
</feature>
<keyword evidence="16" id="KW-1185">Reference proteome</keyword>
<evidence type="ECO:0000256" key="9">
    <source>
        <dbReference type="ARBA" id="ARBA00047899"/>
    </source>
</evidence>
<evidence type="ECO:0000313" key="16">
    <source>
        <dbReference type="Proteomes" id="UP000311382"/>
    </source>
</evidence>
<keyword evidence="3" id="KW-0597">Phosphoprotein</keyword>
<keyword evidence="6" id="KW-0418">Kinase</keyword>
<evidence type="ECO:0000256" key="11">
    <source>
        <dbReference type="PROSITE-ProRule" id="PRU10141"/>
    </source>
</evidence>
<dbReference type="STRING" id="5288.A0A5C5G713"/>
<dbReference type="Gene3D" id="3.30.200.20">
    <property type="entry name" value="Phosphorylase Kinase, domain 1"/>
    <property type="match status" value="1"/>
</dbReference>
<protein>
    <recommendedName>
        <fullName evidence="1">non-specific serine/threonine protein kinase</fullName>
        <ecNumber evidence="1">2.7.11.1</ecNumber>
    </recommendedName>
</protein>
<dbReference type="PANTHER" id="PTHR24356">
    <property type="entry name" value="SERINE/THREONINE-PROTEIN KINASE"/>
    <property type="match status" value="1"/>
</dbReference>
<feature type="binding site" evidence="11">
    <location>
        <position position="492"/>
    </location>
    <ligand>
        <name>ATP</name>
        <dbReference type="ChEBI" id="CHEBI:30616"/>
    </ligand>
</feature>
<dbReference type="PROSITE" id="PS00107">
    <property type="entry name" value="PROTEIN_KINASE_ATP"/>
    <property type="match status" value="1"/>
</dbReference>
<organism evidence="15 16">
    <name type="scientific">Rhodotorula diobovata</name>
    <dbReference type="NCBI Taxonomy" id="5288"/>
    <lineage>
        <taxon>Eukaryota</taxon>
        <taxon>Fungi</taxon>
        <taxon>Dikarya</taxon>
        <taxon>Basidiomycota</taxon>
        <taxon>Pucciniomycotina</taxon>
        <taxon>Microbotryomycetes</taxon>
        <taxon>Sporidiobolales</taxon>
        <taxon>Sporidiobolaceae</taxon>
        <taxon>Rhodotorula</taxon>
    </lineage>
</organism>
<dbReference type="GO" id="GO:0005524">
    <property type="term" value="F:ATP binding"/>
    <property type="evidence" value="ECO:0007669"/>
    <property type="project" value="UniProtKB-UniRule"/>
</dbReference>
<evidence type="ECO:0000256" key="6">
    <source>
        <dbReference type="ARBA" id="ARBA00022777"/>
    </source>
</evidence>
<evidence type="ECO:0000313" key="15">
    <source>
        <dbReference type="EMBL" id="TNY24735.1"/>
    </source>
</evidence>
<evidence type="ECO:0000256" key="12">
    <source>
        <dbReference type="SAM" id="MobiDB-lite"/>
    </source>
</evidence>
<dbReference type="GO" id="GO:0004674">
    <property type="term" value="F:protein serine/threonine kinase activity"/>
    <property type="evidence" value="ECO:0007669"/>
    <property type="project" value="UniProtKB-KW"/>
</dbReference>
<dbReference type="Pfam" id="PF00069">
    <property type="entry name" value="Pkinase"/>
    <property type="match status" value="2"/>
</dbReference>
<accession>A0A5C5G713</accession>
<evidence type="ECO:0000256" key="5">
    <source>
        <dbReference type="ARBA" id="ARBA00022741"/>
    </source>
</evidence>
<comment type="similarity">
    <text evidence="8">Belongs to the protein kinase superfamily. STE Ser/Thr protein kinase family. COT1 subfamily.</text>
</comment>
<dbReference type="PROSITE" id="PS50011">
    <property type="entry name" value="PROTEIN_KINASE_DOM"/>
    <property type="match status" value="1"/>
</dbReference>
<dbReference type="CDD" id="cd21742">
    <property type="entry name" value="MobB_NDR_LATS-like"/>
    <property type="match status" value="1"/>
</dbReference>
<dbReference type="EMBL" id="SOZI01000001">
    <property type="protein sequence ID" value="TNY24735.1"/>
    <property type="molecule type" value="Genomic_DNA"/>
</dbReference>
<dbReference type="FunFam" id="3.30.200.20:FF:000192">
    <property type="entry name" value="Serine/threonine-protein kinase cot-1"/>
    <property type="match status" value="1"/>
</dbReference>
<dbReference type="InterPro" id="IPR017441">
    <property type="entry name" value="Protein_kinase_ATP_BS"/>
</dbReference>
<evidence type="ECO:0000256" key="7">
    <source>
        <dbReference type="ARBA" id="ARBA00022840"/>
    </source>
</evidence>
<dbReference type="SUPFAM" id="SSF56112">
    <property type="entry name" value="Protein kinase-like (PK-like)"/>
    <property type="match status" value="1"/>
</dbReference>